<gene>
    <name evidence="1" type="ORF">C1H46_001082</name>
</gene>
<dbReference type="AlphaFoldDB" id="A0A540NQH7"/>
<evidence type="ECO:0000313" key="1">
    <source>
        <dbReference type="EMBL" id="TQE13275.1"/>
    </source>
</evidence>
<accession>A0A540NQH7</accession>
<protein>
    <submittedName>
        <fullName evidence="1">Uncharacterized protein</fullName>
    </submittedName>
</protein>
<name>A0A540NQH7_MALBA</name>
<comment type="caution">
    <text evidence="1">The sequence shown here is derived from an EMBL/GenBank/DDBJ whole genome shotgun (WGS) entry which is preliminary data.</text>
</comment>
<reference evidence="1 2" key="1">
    <citation type="journal article" date="2019" name="G3 (Bethesda)">
        <title>Sequencing of a Wild Apple (Malus baccata) Genome Unravels the Differences Between Cultivated and Wild Apple Species Regarding Disease Resistance and Cold Tolerance.</title>
        <authorList>
            <person name="Chen X."/>
        </authorList>
    </citation>
    <scope>NUCLEOTIDE SEQUENCE [LARGE SCALE GENOMIC DNA]</scope>
    <source>
        <strain evidence="2">cv. Shandingzi</strain>
        <tissue evidence="1">Leaves</tissue>
    </source>
</reference>
<organism evidence="1 2">
    <name type="scientific">Malus baccata</name>
    <name type="common">Siberian crab apple</name>
    <name type="synonym">Pyrus baccata</name>
    <dbReference type="NCBI Taxonomy" id="106549"/>
    <lineage>
        <taxon>Eukaryota</taxon>
        <taxon>Viridiplantae</taxon>
        <taxon>Streptophyta</taxon>
        <taxon>Embryophyta</taxon>
        <taxon>Tracheophyta</taxon>
        <taxon>Spermatophyta</taxon>
        <taxon>Magnoliopsida</taxon>
        <taxon>eudicotyledons</taxon>
        <taxon>Gunneridae</taxon>
        <taxon>Pentapetalae</taxon>
        <taxon>rosids</taxon>
        <taxon>fabids</taxon>
        <taxon>Rosales</taxon>
        <taxon>Rosaceae</taxon>
        <taxon>Amygdaloideae</taxon>
        <taxon>Maleae</taxon>
        <taxon>Malus</taxon>
    </lineage>
</organism>
<keyword evidence="2" id="KW-1185">Reference proteome</keyword>
<sequence>MVNRLNGVDAHATWQPPMAGMVKNNLFVRKPELLSPRAVECIVAREGLMFAYEVESILENEDNRGVDGNLVEEIK</sequence>
<dbReference type="Proteomes" id="UP000315295">
    <property type="component" value="Unassembled WGS sequence"/>
</dbReference>
<dbReference type="EMBL" id="VIEB01000012">
    <property type="protein sequence ID" value="TQE13275.1"/>
    <property type="molecule type" value="Genomic_DNA"/>
</dbReference>
<evidence type="ECO:0000313" key="2">
    <source>
        <dbReference type="Proteomes" id="UP000315295"/>
    </source>
</evidence>
<proteinExistence type="predicted"/>